<dbReference type="EMBL" id="JBHULV010000017">
    <property type="protein sequence ID" value="MFD2731253.1"/>
    <property type="molecule type" value="Genomic_DNA"/>
</dbReference>
<evidence type="ECO:0000256" key="1">
    <source>
        <dbReference type="SAM" id="Coils"/>
    </source>
</evidence>
<accession>A0ABW5TRZ6</accession>
<name>A0ABW5TRZ6_9SPHI</name>
<keyword evidence="1" id="KW-0175">Coiled coil</keyword>
<sequence length="155" mass="17606">MIETDWLSIKQQVFEKCDIVLNTKVEELQTDVVQLRLGIANDSKSSMGDKYETSREMMQQEINRLEQQISINKQQLFMLKSSKTVQQSSHITKGSLVETSIGNFLIAASFGELKLKEFSCFVISEAAPIAQLLMGKSNNEQIEINKKQVNILNVY</sequence>
<organism evidence="2 3">
    <name type="scientific">Pedobacter alpinus</name>
    <dbReference type="NCBI Taxonomy" id="1590643"/>
    <lineage>
        <taxon>Bacteria</taxon>
        <taxon>Pseudomonadati</taxon>
        <taxon>Bacteroidota</taxon>
        <taxon>Sphingobacteriia</taxon>
        <taxon>Sphingobacteriales</taxon>
        <taxon>Sphingobacteriaceae</taxon>
        <taxon>Pedobacter</taxon>
    </lineage>
</organism>
<reference evidence="3" key="1">
    <citation type="journal article" date="2019" name="Int. J. Syst. Evol. Microbiol.">
        <title>The Global Catalogue of Microorganisms (GCM) 10K type strain sequencing project: providing services to taxonomists for standard genome sequencing and annotation.</title>
        <authorList>
            <consortium name="The Broad Institute Genomics Platform"/>
            <consortium name="The Broad Institute Genome Sequencing Center for Infectious Disease"/>
            <person name="Wu L."/>
            <person name="Ma J."/>
        </authorList>
    </citation>
    <scope>NUCLEOTIDE SEQUENCE [LARGE SCALE GENOMIC DNA]</scope>
    <source>
        <strain evidence="3">KCTC 42456</strain>
    </source>
</reference>
<proteinExistence type="predicted"/>
<dbReference type="RefSeq" id="WP_379041087.1">
    <property type="nucleotide sequence ID" value="NZ_JBHSKW010000007.1"/>
</dbReference>
<feature type="coiled-coil region" evidence="1">
    <location>
        <begin position="48"/>
        <end position="75"/>
    </location>
</feature>
<evidence type="ECO:0000313" key="2">
    <source>
        <dbReference type="EMBL" id="MFD2731253.1"/>
    </source>
</evidence>
<keyword evidence="3" id="KW-1185">Reference proteome</keyword>
<evidence type="ECO:0000313" key="3">
    <source>
        <dbReference type="Proteomes" id="UP001597546"/>
    </source>
</evidence>
<evidence type="ECO:0008006" key="4">
    <source>
        <dbReference type="Google" id="ProtNLM"/>
    </source>
</evidence>
<gene>
    <name evidence="2" type="ORF">ACFSSE_06000</name>
</gene>
<dbReference type="Proteomes" id="UP001597546">
    <property type="component" value="Unassembled WGS sequence"/>
</dbReference>
<protein>
    <recommendedName>
        <fullName evidence="4">3-oxoacyl-ACP synthase</fullName>
    </recommendedName>
</protein>
<comment type="caution">
    <text evidence="2">The sequence shown here is derived from an EMBL/GenBank/DDBJ whole genome shotgun (WGS) entry which is preliminary data.</text>
</comment>